<dbReference type="Proteomes" id="UP000607796">
    <property type="component" value="Unassembled WGS sequence"/>
</dbReference>
<protein>
    <submittedName>
        <fullName evidence="1">Uncharacterized protein</fullName>
    </submittedName>
</protein>
<name>A0ABR9XAT0_9RHOB</name>
<comment type="caution">
    <text evidence="1">The sequence shown here is derived from an EMBL/GenBank/DDBJ whole genome shotgun (WGS) entry which is preliminary data.</text>
</comment>
<organism evidence="1 2">
    <name type="scientific">Salipiger mangrovisoli</name>
    <dbReference type="NCBI Taxonomy" id="2865933"/>
    <lineage>
        <taxon>Bacteria</taxon>
        <taxon>Pseudomonadati</taxon>
        <taxon>Pseudomonadota</taxon>
        <taxon>Alphaproteobacteria</taxon>
        <taxon>Rhodobacterales</taxon>
        <taxon>Roseobacteraceae</taxon>
        <taxon>Salipiger</taxon>
    </lineage>
</organism>
<keyword evidence="2" id="KW-1185">Reference proteome</keyword>
<accession>A0ABR9XAT0</accession>
<evidence type="ECO:0000313" key="1">
    <source>
        <dbReference type="EMBL" id="MBE9640720.1"/>
    </source>
</evidence>
<reference evidence="1 2" key="1">
    <citation type="journal article" date="2021" name="Int. J. Syst. Evol. Microbiol.">
        <title>Salipiger mangrovisoli sp. nov., isolated from mangrove soil and the proposal for the reclassification of Paraphaeobacter pallidus as Salipiger pallidus comb. nov.</title>
        <authorList>
            <person name="Du J."/>
            <person name="Liu Y."/>
            <person name="Pei T."/>
            <person name="Deng M.R."/>
            <person name="Zhu H."/>
        </authorList>
    </citation>
    <scope>NUCLEOTIDE SEQUENCE [LARGE SCALE GENOMIC DNA]</scope>
    <source>
        <strain evidence="1 2">6D45A</strain>
    </source>
</reference>
<gene>
    <name evidence="1" type="ORF">IQ782_28130</name>
</gene>
<dbReference type="EMBL" id="JADFFK010000045">
    <property type="protein sequence ID" value="MBE9640720.1"/>
    <property type="molecule type" value="Genomic_DNA"/>
</dbReference>
<sequence>MMYAVTANSMLRAGTRAACLPLTIDSAQTSLRLEPGCHHFDVCDGATDTAVSEVVQSRAGRCDAQVRR</sequence>
<proteinExistence type="predicted"/>
<evidence type="ECO:0000313" key="2">
    <source>
        <dbReference type="Proteomes" id="UP000607796"/>
    </source>
</evidence>
<dbReference type="RefSeq" id="WP_194137982.1">
    <property type="nucleotide sequence ID" value="NZ_JADFFK010000045.1"/>
</dbReference>